<name>A0A7Y7IZR9_9PROT</name>
<keyword evidence="3 4" id="KW-0408">Iron</keyword>
<keyword evidence="1 4" id="KW-0349">Heme</keyword>
<dbReference type="EMBL" id="JABXXP010000699">
    <property type="protein sequence ID" value="NVN13033.1"/>
    <property type="molecule type" value="Genomic_DNA"/>
</dbReference>
<dbReference type="InterPro" id="IPR009056">
    <property type="entry name" value="Cyt_c-like_dom"/>
</dbReference>
<dbReference type="GO" id="GO:0020037">
    <property type="term" value="F:heme binding"/>
    <property type="evidence" value="ECO:0007669"/>
    <property type="project" value="InterPro"/>
</dbReference>
<gene>
    <name evidence="6" type="ORF">HUK84_18175</name>
</gene>
<sequence length="87" mass="9215">ALFAGDCLPCHRLDGIGRGTKGPDLGRPMNVTAYLTPAGFHALVRDPRAVRHWPAQAMAGFPPDLIGDDGIAALWAYLQLVAPRAAP</sequence>
<evidence type="ECO:0000259" key="5">
    <source>
        <dbReference type="PROSITE" id="PS51007"/>
    </source>
</evidence>
<evidence type="ECO:0000256" key="4">
    <source>
        <dbReference type="PROSITE-ProRule" id="PRU00433"/>
    </source>
</evidence>
<accession>A0A7Y7IZR9</accession>
<dbReference type="PROSITE" id="PS51007">
    <property type="entry name" value="CYTC"/>
    <property type="match status" value="1"/>
</dbReference>
<dbReference type="Proteomes" id="UP000534870">
    <property type="component" value="Unassembled WGS sequence"/>
</dbReference>
<dbReference type="RefSeq" id="WP_218064453.1">
    <property type="nucleotide sequence ID" value="NZ_JABXXP010000699.1"/>
</dbReference>
<proteinExistence type="predicted"/>
<dbReference type="Pfam" id="PF13442">
    <property type="entry name" value="Cytochrome_CBB3"/>
    <property type="match status" value="1"/>
</dbReference>
<dbReference type="Gene3D" id="1.10.760.10">
    <property type="entry name" value="Cytochrome c-like domain"/>
    <property type="match status" value="1"/>
</dbReference>
<dbReference type="GO" id="GO:0046872">
    <property type="term" value="F:metal ion binding"/>
    <property type="evidence" value="ECO:0007669"/>
    <property type="project" value="UniProtKB-KW"/>
</dbReference>
<evidence type="ECO:0000256" key="3">
    <source>
        <dbReference type="ARBA" id="ARBA00023004"/>
    </source>
</evidence>
<reference evidence="6 7" key="1">
    <citation type="submission" date="2020-06" db="EMBL/GenBank/DDBJ databases">
        <title>Description of novel acetic acid bacteria.</title>
        <authorList>
            <person name="Sombolestani A."/>
        </authorList>
    </citation>
    <scope>NUCLEOTIDE SEQUENCE [LARGE SCALE GENOMIC DNA]</scope>
    <source>
        <strain evidence="6 7">LMG 31431</strain>
    </source>
</reference>
<evidence type="ECO:0000313" key="7">
    <source>
        <dbReference type="Proteomes" id="UP000534870"/>
    </source>
</evidence>
<dbReference type="InterPro" id="IPR036909">
    <property type="entry name" value="Cyt_c-like_dom_sf"/>
</dbReference>
<evidence type="ECO:0000256" key="2">
    <source>
        <dbReference type="ARBA" id="ARBA00022723"/>
    </source>
</evidence>
<keyword evidence="2 4" id="KW-0479">Metal-binding</keyword>
<comment type="caution">
    <text evidence="6">The sequence shown here is derived from an EMBL/GenBank/DDBJ whole genome shotgun (WGS) entry which is preliminary data.</text>
</comment>
<evidence type="ECO:0000313" key="6">
    <source>
        <dbReference type="EMBL" id="NVN13033.1"/>
    </source>
</evidence>
<feature type="non-terminal residue" evidence="6">
    <location>
        <position position="1"/>
    </location>
</feature>
<dbReference type="SUPFAM" id="SSF46626">
    <property type="entry name" value="Cytochrome c"/>
    <property type="match status" value="1"/>
</dbReference>
<evidence type="ECO:0000256" key="1">
    <source>
        <dbReference type="ARBA" id="ARBA00022617"/>
    </source>
</evidence>
<protein>
    <submittedName>
        <fullName evidence="6">Cytochrome c</fullName>
    </submittedName>
</protein>
<organism evidence="6 7">
    <name type="scientific">Nguyenibacter vanlangensis</name>
    <dbReference type="NCBI Taxonomy" id="1216886"/>
    <lineage>
        <taxon>Bacteria</taxon>
        <taxon>Pseudomonadati</taxon>
        <taxon>Pseudomonadota</taxon>
        <taxon>Alphaproteobacteria</taxon>
        <taxon>Acetobacterales</taxon>
        <taxon>Acetobacteraceae</taxon>
        <taxon>Nguyenibacter</taxon>
    </lineage>
</organism>
<dbReference type="AlphaFoldDB" id="A0A7Y7IZR9"/>
<feature type="domain" description="Cytochrome c" evidence="5">
    <location>
        <begin position="1"/>
        <end position="82"/>
    </location>
</feature>
<dbReference type="GO" id="GO:0009055">
    <property type="term" value="F:electron transfer activity"/>
    <property type="evidence" value="ECO:0007669"/>
    <property type="project" value="InterPro"/>
</dbReference>